<dbReference type="PANTHER" id="PTHR20923:SF1">
    <property type="entry name" value="G PATCH DOMAIN AND ANKYRIN REPEAT-CONTAINING PROTEIN 1"/>
    <property type="match status" value="1"/>
</dbReference>
<dbReference type="InterPro" id="IPR039146">
    <property type="entry name" value="GPANK1"/>
</dbReference>
<evidence type="ECO:0000313" key="3">
    <source>
        <dbReference type="Proteomes" id="UP000565441"/>
    </source>
</evidence>
<evidence type="ECO:0000313" key="2">
    <source>
        <dbReference type="EMBL" id="KAF5382750.1"/>
    </source>
</evidence>
<dbReference type="OrthoDB" id="2538319at2759"/>
<comment type="caution">
    <text evidence="2">The sequence shown here is derived from an EMBL/GenBank/DDBJ whole genome shotgun (WGS) entry which is preliminary data.</text>
</comment>
<dbReference type="EMBL" id="JAACJP010000008">
    <property type="protein sequence ID" value="KAF5382750.1"/>
    <property type="molecule type" value="Genomic_DNA"/>
</dbReference>
<dbReference type="Proteomes" id="UP000565441">
    <property type="component" value="Unassembled WGS sequence"/>
</dbReference>
<organism evidence="2 3">
    <name type="scientific">Tricholomella constricta</name>
    <dbReference type="NCBI Taxonomy" id="117010"/>
    <lineage>
        <taxon>Eukaryota</taxon>
        <taxon>Fungi</taxon>
        <taxon>Dikarya</taxon>
        <taxon>Basidiomycota</taxon>
        <taxon>Agaricomycotina</taxon>
        <taxon>Agaricomycetes</taxon>
        <taxon>Agaricomycetidae</taxon>
        <taxon>Agaricales</taxon>
        <taxon>Tricholomatineae</taxon>
        <taxon>Lyophyllaceae</taxon>
        <taxon>Tricholomella</taxon>
    </lineage>
</organism>
<feature type="region of interest" description="Disordered" evidence="1">
    <location>
        <begin position="344"/>
        <end position="370"/>
    </location>
</feature>
<reference evidence="2 3" key="1">
    <citation type="journal article" date="2020" name="ISME J.">
        <title>Uncovering the hidden diversity of litter-decomposition mechanisms in mushroom-forming fungi.</title>
        <authorList>
            <person name="Floudas D."/>
            <person name="Bentzer J."/>
            <person name="Ahren D."/>
            <person name="Johansson T."/>
            <person name="Persson P."/>
            <person name="Tunlid A."/>
        </authorList>
    </citation>
    <scope>NUCLEOTIDE SEQUENCE [LARGE SCALE GENOMIC DNA]</scope>
    <source>
        <strain evidence="2 3">CBS 661.87</strain>
    </source>
</reference>
<feature type="compositionally biased region" description="Low complexity" evidence="1">
    <location>
        <begin position="65"/>
        <end position="83"/>
    </location>
</feature>
<dbReference type="AlphaFoldDB" id="A0A8H5HGC2"/>
<sequence length="382" mass="42216">MATVSYTIYSHYDPQESKSPVRSTSHPPDDPDPSDSWQFDPGFKPPPLPAPRFVPATLPAPNWDSGNTHASSSSTSSTNSSAAKDLSSWYRSLTSERSGDQTKPHYKPPSQLPASAPPESTPVEKKNKNNWFIMNAIHSDPSAQLSRDLSSPTLADIIARDPPPLPTEGRFKPPVWLEIGPSNKGFAMLQRSGWSEGEPLGPDVVRQPTVGARVDMLPLEEEKKKKKIALVKQETLEIPMAHYDDVAELRQVDVIDLTLSDAEQELDRDSRLDSPDVKDEFSPAACLHGPEDSHGRTALLTPIATVLKSDRLGIGLKAKTVGPYRASQKRVTHNAAAMAAHIRAAEESRRRKQQYGRGRRGFTVHRKQEEAERKGLLAYMNR</sequence>
<evidence type="ECO:0000256" key="1">
    <source>
        <dbReference type="SAM" id="MobiDB-lite"/>
    </source>
</evidence>
<keyword evidence="3" id="KW-1185">Reference proteome</keyword>
<gene>
    <name evidence="2" type="ORF">D9615_002906</name>
</gene>
<feature type="region of interest" description="Disordered" evidence="1">
    <location>
        <begin position="1"/>
        <end position="127"/>
    </location>
</feature>
<accession>A0A8H5HGC2</accession>
<feature type="compositionally biased region" description="Pro residues" evidence="1">
    <location>
        <begin position="43"/>
        <end position="52"/>
    </location>
</feature>
<evidence type="ECO:0008006" key="4">
    <source>
        <dbReference type="Google" id="ProtNLM"/>
    </source>
</evidence>
<feature type="compositionally biased region" description="Basic residues" evidence="1">
    <location>
        <begin position="350"/>
        <end position="365"/>
    </location>
</feature>
<name>A0A8H5HGC2_9AGAR</name>
<dbReference type="PANTHER" id="PTHR20923">
    <property type="entry name" value="BAT4 PROTEIN-RELATED"/>
    <property type="match status" value="1"/>
</dbReference>
<protein>
    <recommendedName>
        <fullName evidence="4">G-patch domain-containing protein</fullName>
    </recommendedName>
</protein>
<proteinExistence type="predicted"/>